<gene>
    <name evidence="3" type="ORF">BXY75_1590</name>
</gene>
<keyword evidence="4" id="KW-1185">Reference proteome</keyword>
<feature type="transmembrane region" description="Helical" evidence="1">
    <location>
        <begin position="21"/>
        <end position="41"/>
    </location>
</feature>
<dbReference type="InterPro" id="IPR025698">
    <property type="entry name" value="2TM_dom"/>
</dbReference>
<protein>
    <submittedName>
        <fullName evidence="3">2TM domain-containing protein</fullName>
    </submittedName>
</protein>
<proteinExistence type="predicted"/>
<dbReference type="OrthoDB" id="8965954at2"/>
<keyword evidence="1" id="KW-0472">Membrane</keyword>
<evidence type="ECO:0000259" key="2">
    <source>
        <dbReference type="Pfam" id="PF13239"/>
    </source>
</evidence>
<dbReference type="Pfam" id="PF13239">
    <property type="entry name" value="2TM"/>
    <property type="match status" value="1"/>
</dbReference>
<dbReference type="RefSeq" id="WP_121907145.1">
    <property type="nucleotide sequence ID" value="NZ_REFC01000012.1"/>
</dbReference>
<evidence type="ECO:0000256" key="1">
    <source>
        <dbReference type="SAM" id="Phobius"/>
    </source>
</evidence>
<name>A0A3L9YY04_9FLAO</name>
<feature type="transmembrane region" description="Helical" evidence="1">
    <location>
        <begin position="53"/>
        <end position="78"/>
    </location>
</feature>
<accession>A0A3L9YY04</accession>
<feature type="domain" description="2TM" evidence="2">
    <location>
        <begin position="11"/>
        <end position="97"/>
    </location>
</feature>
<evidence type="ECO:0000313" key="4">
    <source>
        <dbReference type="Proteomes" id="UP000271339"/>
    </source>
</evidence>
<keyword evidence="1" id="KW-0812">Transmembrane</keyword>
<dbReference type="AlphaFoldDB" id="A0A3L9YY04"/>
<keyword evidence="1" id="KW-1133">Transmembrane helix</keyword>
<dbReference type="Proteomes" id="UP000271339">
    <property type="component" value="Unassembled WGS sequence"/>
</dbReference>
<organism evidence="3 4">
    <name type="scientific">Ulvibacter antarcticus</name>
    <dbReference type="NCBI Taxonomy" id="442714"/>
    <lineage>
        <taxon>Bacteria</taxon>
        <taxon>Pseudomonadati</taxon>
        <taxon>Bacteroidota</taxon>
        <taxon>Flavobacteriia</taxon>
        <taxon>Flavobacteriales</taxon>
        <taxon>Flavobacteriaceae</taxon>
        <taxon>Ulvibacter</taxon>
    </lineage>
</organism>
<sequence length="112" mass="13240">METKKSLAYLKAKKKVEALKGLYGHIIVFVILNTIVILINAKVFSESPVDFSYLGVYFTTIMWGIGLFFHILYVLVFFNFNTDFLKNWEDKKIEKILKEQEEDENRQFSKFN</sequence>
<comment type="caution">
    <text evidence="3">The sequence shown here is derived from an EMBL/GenBank/DDBJ whole genome shotgun (WGS) entry which is preliminary data.</text>
</comment>
<dbReference type="EMBL" id="REFC01000012">
    <property type="protein sequence ID" value="RMA64710.1"/>
    <property type="molecule type" value="Genomic_DNA"/>
</dbReference>
<reference evidence="3 4" key="1">
    <citation type="submission" date="2018-10" db="EMBL/GenBank/DDBJ databases">
        <title>Genomic Encyclopedia of Archaeal and Bacterial Type Strains, Phase II (KMG-II): from individual species to whole genera.</title>
        <authorList>
            <person name="Goeker M."/>
        </authorList>
    </citation>
    <scope>NUCLEOTIDE SEQUENCE [LARGE SCALE GENOMIC DNA]</scope>
    <source>
        <strain evidence="3 4">DSM 23424</strain>
    </source>
</reference>
<evidence type="ECO:0000313" key="3">
    <source>
        <dbReference type="EMBL" id="RMA64710.1"/>
    </source>
</evidence>